<dbReference type="Proteomes" id="UP001432360">
    <property type="component" value="Plasmid pSchITTGS70b"/>
</dbReference>
<feature type="transmembrane region" description="Helical" evidence="1">
    <location>
        <begin position="160"/>
        <end position="180"/>
    </location>
</feature>
<keyword evidence="1" id="KW-0812">Transmembrane</keyword>
<feature type="transmembrane region" description="Helical" evidence="1">
    <location>
        <begin position="353"/>
        <end position="376"/>
    </location>
</feature>
<keyword evidence="1" id="KW-0472">Membrane</keyword>
<feature type="transmembrane region" description="Helical" evidence="1">
    <location>
        <begin position="396"/>
        <end position="416"/>
    </location>
</feature>
<geneLocation type="plasmid" evidence="2 3">
    <name>pSchITTGS70b</name>
</geneLocation>
<sequence length="887" mass="96676">MTIKRAEDEVRPHGFAEILALEHASIRARRRAAKVDVPSDCDSTQGVPADIFGVSLSGGGIRSASYCLGALQALHAWGLISRIDYLSTVSGGGYVGTSMIAGMHANREENGEPGFPFARPSHESIRDCEAVSHLRDYSRFLAPRGFLDIITSTVIIMRGLAVNILLLLSFLLPVATVFILSNPTTEELKHSILLDVANAALREEWRKSSSWWPSVEPLIASPFVFSMITAICLGVWLIGWALRRSYVESFGRSHPNGSASLEYDGHGARVGRWLIIALVFAAAMEFQPIVIRAVKNQLDSDGASTQGLASLATIAGAIVGLTAAFQGKLVVWIQRALSIPSIAAHLRSLLAKIVLYGAAMLLPLTIYGLFLLIVIWGIKDGGAYPYSPDFLVSKNWTFSTVVAGFAVLFLAATQILSRSLKSRPWETLTAIVHGHFNISILVLVGIWLVALVVAAIATRSGPGKNVGDWIVLCNYLALSFAVGVVAAAFTENANGLHRLYRDRLRVAYRLGDKEGRPLPLHALPDEAPYLLINGTLNVRLPRKDEPTASGKTGAAVATTERHRLPDPAKRGRNAEFFLFSKHAMGSESTLYAEPKWIWSVEPELDLAAAAAISGAAVSSSMGRIGIGLLGPTLALLNLRLGFWLPNPSRPKAQDRHWEDLFRLYLFAEAFGRLRSDSSRIYVTDGGHIDNIGLYQLLKRRCKFIVVIDAEADPGMTFSAFADVQRFARIDHGALISLDWRPVRDAALERLADRSKSRSRPLEGCPHFAIGCVTYENGDQGILLYVKAAVTGKEPDYVLDYERRYPDFPHEATSDQFFSEEQMEAYRALGFHAVNEVFSQAQTCTAGGSIGTGSSSTASYALMGHEQLLVQLASKLNALNRLAVISRG</sequence>
<dbReference type="PANTHER" id="PTHR10728">
    <property type="entry name" value="CYTOSOLIC PHOSPHOLIPASE A2"/>
    <property type="match status" value="1"/>
</dbReference>
<reference evidence="2" key="1">
    <citation type="submission" date="2023-08" db="EMBL/GenBank/DDBJ databases">
        <title>Complete genome sequence of Sinorhizobium chiapanecum ITTG S70 isolated from Acaciella angustissima nodules in Chiapas-Mexico.</title>
        <authorList>
            <person name="Rincon-Rosales R."/>
            <person name="Rogel M.A."/>
            <person name="Rincon-Medina C.I."/>
            <person name="Guerrero G."/>
            <person name="Manzano-Gomez L.A."/>
            <person name="Lopez-Lopez A."/>
            <person name="Rincon Molina F.A."/>
            <person name="Martinez-Romero E."/>
        </authorList>
    </citation>
    <scope>NUCLEOTIDE SEQUENCE</scope>
    <source>
        <strain evidence="2">ITTG S70</strain>
        <plasmid evidence="2">pSchITTGS70b</plasmid>
    </source>
</reference>
<dbReference type="SUPFAM" id="SSF52151">
    <property type="entry name" value="FabD/lysophospholipase-like"/>
    <property type="match status" value="1"/>
</dbReference>
<dbReference type="InterPro" id="IPR016035">
    <property type="entry name" value="Acyl_Trfase/lysoPLipase"/>
</dbReference>
<organism evidence="2 3">
    <name type="scientific">Sinorhizobium chiapasense</name>
    <dbReference type="NCBI Taxonomy" id="501572"/>
    <lineage>
        <taxon>Bacteria</taxon>
        <taxon>Pseudomonadati</taxon>
        <taxon>Pseudomonadota</taxon>
        <taxon>Alphaproteobacteria</taxon>
        <taxon>Hyphomicrobiales</taxon>
        <taxon>Rhizobiaceae</taxon>
        <taxon>Sinorhizobium/Ensifer group</taxon>
        <taxon>Sinorhizobium</taxon>
    </lineage>
</organism>
<feature type="transmembrane region" description="Helical" evidence="1">
    <location>
        <begin position="219"/>
        <end position="242"/>
    </location>
</feature>
<dbReference type="Gene3D" id="3.40.1090.10">
    <property type="entry name" value="Cytosolic phospholipase A2 catalytic domain"/>
    <property type="match status" value="2"/>
</dbReference>
<feature type="transmembrane region" description="Helical" evidence="1">
    <location>
        <begin position="273"/>
        <end position="291"/>
    </location>
</feature>
<evidence type="ECO:0000313" key="2">
    <source>
        <dbReference type="EMBL" id="WVT06337.1"/>
    </source>
</evidence>
<keyword evidence="3" id="KW-1185">Reference proteome</keyword>
<proteinExistence type="predicted"/>
<feature type="transmembrane region" description="Helical" evidence="1">
    <location>
        <begin position="311"/>
        <end position="333"/>
    </location>
</feature>
<dbReference type="EMBL" id="CP133150">
    <property type="protein sequence ID" value="WVT06337.1"/>
    <property type="molecule type" value="Genomic_DNA"/>
</dbReference>
<protein>
    <recommendedName>
        <fullName evidence="4">Patatin-like phospholipase</fullName>
    </recommendedName>
</protein>
<evidence type="ECO:0000256" key="1">
    <source>
        <dbReference type="SAM" id="Phobius"/>
    </source>
</evidence>
<name>A0ABZ2BFP1_9HYPH</name>
<evidence type="ECO:0008006" key="4">
    <source>
        <dbReference type="Google" id="ProtNLM"/>
    </source>
</evidence>
<dbReference type="RefSeq" id="WP_331375401.1">
    <property type="nucleotide sequence ID" value="NZ_CP133150.1"/>
</dbReference>
<keyword evidence="1" id="KW-1133">Transmembrane helix</keyword>
<accession>A0ABZ2BFP1</accession>
<feature type="transmembrane region" description="Helical" evidence="1">
    <location>
        <begin position="436"/>
        <end position="457"/>
    </location>
</feature>
<dbReference type="PANTHER" id="PTHR10728:SF40">
    <property type="entry name" value="PATATIN FAMILY PROTEIN"/>
    <property type="match status" value="1"/>
</dbReference>
<evidence type="ECO:0000313" key="3">
    <source>
        <dbReference type="Proteomes" id="UP001432360"/>
    </source>
</evidence>
<keyword evidence="2" id="KW-0614">Plasmid</keyword>
<feature type="transmembrane region" description="Helical" evidence="1">
    <location>
        <begin position="469"/>
        <end position="489"/>
    </location>
</feature>
<gene>
    <name evidence="2" type="ORF">RB548_21940</name>
</gene>